<accession>A0A4Y2UM64</accession>
<evidence type="ECO:0000313" key="2">
    <source>
        <dbReference type="Proteomes" id="UP000499080"/>
    </source>
</evidence>
<reference evidence="1 2" key="1">
    <citation type="journal article" date="2019" name="Sci. Rep.">
        <title>Orb-weaving spider Araneus ventricosus genome elucidates the spidroin gene catalogue.</title>
        <authorList>
            <person name="Kono N."/>
            <person name="Nakamura H."/>
            <person name="Ohtoshi R."/>
            <person name="Moran D.A.P."/>
            <person name="Shinohara A."/>
            <person name="Yoshida Y."/>
            <person name="Fujiwara M."/>
            <person name="Mori M."/>
            <person name="Tomita M."/>
            <person name="Arakawa K."/>
        </authorList>
    </citation>
    <scope>NUCLEOTIDE SEQUENCE [LARGE SCALE GENOMIC DNA]</scope>
</reference>
<sequence length="68" mass="7714">MIDLTSVLPSDVFKVQSGYEDEYWQSNDQLWLVTRCESVRENYGIAPKSEIIPNPNCDSTSISEIDSV</sequence>
<comment type="caution">
    <text evidence="1">The sequence shown here is derived from an EMBL/GenBank/DDBJ whole genome shotgun (WGS) entry which is preliminary data.</text>
</comment>
<gene>
    <name evidence="1" type="ORF">AVEN_53614_1</name>
</gene>
<dbReference type="AlphaFoldDB" id="A0A4Y2UM64"/>
<dbReference type="EMBL" id="BGPR01037576">
    <property type="protein sequence ID" value="GBO13221.1"/>
    <property type="molecule type" value="Genomic_DNA"/>
</dbReference>
<proteinExistence type="predicted"/>
<evidence type="ECO:0000313" key="1">
    <source>
        <dbReference type="EMBL" id="GBO13221.1"/>
    </source>
</evidence>
<protein>
    <submittedName>
        <fullName evidence="1">Uncharacterized protein</fullName>
    </submittedName>
</protein>
<dbReference type="Proteomes" id="UP000499080">
    <property type="component" value="Unassembled WGS sequence"/>
</dbReference>
<organism evidence="1 2">
    <name type="scientific">Araneus ventricosus</name>
    <name type="common">Orbweaver spider</name>
    <name type="synonym">Epeira ventricosa</name>
    <dbReference type="NCBI Taxonomy" id="182803"/>
    <lineage>
        <taxon>Eukaryota</taxon>
        <taxon>Metazoa</taxon>
        <taxon>Ecdysozoa</taxon>
        <taxon>Arthropoda</taxon>
        <taxon>Chelicerata</taxon>
        <taxon>Arachnida</taxon>
        <taxon>Araneae</taxon>
        <taxon>Araneomorphae</taxon>
        <taxon>Entelegynae</taxon>
        <taxon>Araneoidea</taxon>
        <taxon>Araneidae</taxon>
        <taxon>Araneus</taxon>
    </lineage>
</organism>
<keyword evidence="2" id="KW-1185">Reference proteome</keyword>
<name>A0A4Y2UM64_ARAVE</name>